<dbReference type="AlphaFoldDB" id="A0AAN7Z340"/>
<protein>
    <submittedName>
        <fullName evidence="2">Uncharacterized protein</fullName>
    </submittedName>
</protein>
<feature type="region of interest" description="Disordered" evidence="1">
    <location>
        <begin position="26"/>
        <end position="127"/>
    </location>
</feature>
<feature type="compositionally biased region" description="Polar residues" evidence="1">
    <location>
        <begin position="42"/>
        <end position="57"/>
    </location>
</feature>
<feature type="compositionally biased region" description="Low complexity" evidence="1">
    <location>
        <begin position="28"/>
        <end position="41"/>
    </location>
</feature>
<comment type="caution">
    <text evidence="2">The sequence shown here is derived from an EMBL/GenBank/DDBJ whole genome shotgun (WGS) entry which is preliminary data.</text>
</comment>
<evidence type="ECO:0000313" key="2">
    <source>
        <dbReference type="EMBL" id="KAK5635120.1"/>
    </source>
</evidence>
<proteinExistence type="predicted"/>
<organism evidence="2 3">
    <name type="scientific">Xylaria bambusicola</name>
    <dbReference type="NCBI Taxonomy" id="326684"/>
    <lineage>
        <taxon>Eukaryota</taxon>
        <taxon>Fungi</taxon>
        <taxon>Dikarya</taxon>
        <taxon>Ascomycota</taxon>
        <taxon>Pezizomycotina</taxon>
        <taxon>Sordariomycetes</taxon>
        <taxon>Xylariomycetidae</taxon>
        <taxon>Xylariales</taxon>
        <taxon>Xylariaceae</taxon>
        <taxon>Xylaria</taxon>
    </lineage>
</organism>
<evidence type="ECO:0000313" key="3">
    <source>
        <dbReference type="Proteomes" id="UP001305414"/>
    </source>
</evidence>
<reference evidence="2 3" key="1">
    <citation type="submission" date="2023-10" db="EMBL/GenBank/DDBJ databases">
        <title>Draft genome sequence of Xylaria bambusicola isolate GMP-LS, the root and basal stem rot pathogen of sugarcane in Indonesia.</title>
        <authorList>
            <person name="Selvaraj P."/>
            <person name="Muralishankar V."/>
            <person name="Muruganantham S."/>
            <person name="Sp S."/>
            <person name="Haryani S."/>
            <person name="Lau K.J.X."/>
            <person name="Naqvi N.I."/>
        </authorList>
    </citation>
    <scope>NUCLEOTIDE SEQUENCE [LARGE SCALE GENOMIC DNA]</scope>
    <source>
        <strain evidence="2">GMP-LS</strain>
    </source>
</reference>
<name>A0AAN7Z340_9PEZI</name>
<feature type="compositionally biased region" description="Basic residues" evidence="1">
    <location>
        <begin position="80"/>
        <end position="89"/>
    </location>
</feature>
<dbReference type="Proteomes" id="UP001305414">
    <property type="component" value="Unassembled WGS sequence"/>
</dbReference>
<evidence type="ECO:0000256" key="1">
    <source>
        <dbReference type="SAM" id="MobiDB-lite"/>
    </source>
</evidence>
<keyword evidence="3" id="KW-1185">Reference proteome</keyword>
<gene>
    <name evidence="2" type="ORF">RRF57_010832</name>
</gene>
<dbReference type="EMBL" id="JAWHQM010000049">
    <property type="protein sequence ID" value="KAK5635120.1"/>
    <property type="molecule type" value="Genomic_DNA"/>
</dbReference>
<feature type="compositionally biased region" description="Basic and acidic residues" evidence="1">
    <location>
        <begin position="69"/>
        <end position="79"/>
    </location>
</feature>
<sequence length="127" mass="14143">MALQDKHKPRLATTILAVAMPSRAIDNLSSRSPPSILLPSPVQHTTNDPQHDQNSGKNWGKYSTPYDDEAAHNSKDSRDKYKRLIRSVKARFANPQDDGPENSEEEEGILSETVECEQGTEVAEEDI</sequence>
<accession>A0AAN7Z340</accession>
<feature type="compositionally biased region" description="Acidic residues" evidence="1">
    <location>
        <begin position="98"/>
        <end position="109"/>
    </location>
</feature>